<dbReference type="InterPro" id="IPR036236">
    <property type="entry name" value="Znf_C2H2_sf"/>
</dbReference>
<evidence type="ECO:0000313" key="11">
    <source>
        <dbReference type="Proteomes" id="UP000323067"/>
    </source>
</evidence>
<dbReference type="PROSITE" id="PS00463">
    <property type="entry name" value="ZN2_CY6_FUNGAL_1"/>
    <property type="match status" value="1"/>
</dbReference>
<evidence type="ECO:0000313" key="10">
    <source>
        <dbReference type="EMBL" id="ATY60608.1"/>
    </source>
</evidence>
<evidence type="ECO:0000259" key="9">
    <source>
        <dbReference type="PROSITE" id="PS50157"/>
    </source>
</evidence>
<organism evidence="10 11">
    <name type="scientific">Cordyceps militaris</name>
    <name type="common">Caterpillar fungus</name>
    <name type="synonym">Clavaria militaris</name>
    <dbReference type="NCBI Taxonomy" id="73501"/>
    <lineage>
        <taxon>Eukaryota</taxon>
        <taxon>Fungi</taxon>
        <taxon>Dikarya</taxon>
        <taxon>Ascomycota</taxon>
        <taxon>Pezizomycotina</taxon>
        <taxon>Sordariomycetes</taxon>
        <taxon>Hypocreomycetidae</taxon>
        <taxon>Hypocreales</taxon>
        <taxon>Cordycipitaceae</taxon>
        <taxon>Cordyceps</taxon>
    </lineage>
</organism>
<dbReference type="Gene3D" id="3.30.160.60">
    <property type="entry name" value="Classic Zinc Finger"/>
    <property type="match status" value="2"/>
</dbReference>
<feature type="domain" description="Zn(2)-C6 fungal-type" evidence="8">
    <location>
        <begin position="147"/>
        <end position="176"/>
    </location>
</feature>
<dbReference type="Pfam" id="PF04082">
    <property type="entry name" value="Fungal_trans"/>
    <property type="match status" value="1"/>
</dbReference>
<dbReference type="OrthoDB" id="654211at2759"/>
<dbReference type="InterPro" id="IPR036864">
    <property type="entry name" value="Zn2-C6_fun-type_DNA-bd_sf"/>
</dbReference>
<sequence>MRCGFFGDIRIPHNAIGHLLSRTYLSHTAIPHSIPQSWVGSAVSQPRQHQQRVALVITYLCWVPCATAPNGTAQLPAMAESPIKKQFVCECGREYIRKEHLQRHKATHGRPSFTCPACDRSFTRLDLLRRHSKIHGAVVPDSRKEPACDACHASKIKCDGGSRCSLCRKRDIECTYQRANLARRVIEANPDVIFDLSGGNYSANQNQTALSHHGTTKPAAGGRVRAASRASSSSASDTTSPPILTTSHHASPLEVSWNERTKAGTRVIAHAMGVLRDGGETDALSNPSPKMKDWLHDSFKSYFAQFHETWPILHAPECDDPLDFVPLAASIAIIGAWRNITDPAAMQMIFAIHQILMQYLFAQLTRFTFDSGQPWPIELYQASLLNAIFAFEIGKWSFIPRGRMLHVAVATILRQTNMLNSESAIHHQRRHYPSNFMPWIYGKHESWKRLAMSALKLDRDIALLYNQSTFIHNDEINMQLASSYGMWNAHGLHVLYRRAPRELTQRQDYRMSQLMNQTDANLPFPLLAEDVELILLGTANHVWTYRRQFAGAGAAATDLSGQRLHIMMQLELCKHQLNRMYSVQHFPKNHPAELEVLLTAYYGREEEEASPVLLTEALRRFAQGTFAAGVLHSLLELHMCVDVQQLVDITSGLYEGNELYTEMVLQKQARIAEWVVSIDGRAAAIGALTILRLYEEHVAHAGGAADDARCLDPIVHISLLAAAVVARAWAEGVAQGCVCVAAGVPTLELGGVPGLPDDGPAYTSWKATGGRLQYNGVALCGCNLLSWRERFARGLPEGGWRQRMDRNWPVM</sequence>
<protein>
    <submittedName>
        <fullName evidence="10">C2H2 transcription factor</fullName>
    </submittedName>
</protein>
<dbReference type="PANTHER" id="PTHR47660:SF2">
    <property type="entry name" value="TRANSCRIPTION FACTOR WITH C2H2 AND ZN(2)-CYS(6) DNA BINDING DOMAIN (EUROFUNG)"/>
    <property type="match status" value="1"/>
</dbReference>
<dbReference type="GO" id="GO:0008270">
    <property type="term" value="F:zinc ion binding"/>
    <property type="evidence" value="ECO:0007669"/>
    <property type="project" value="UniProtKB-KW"/>
</dbReference>
<evidence type="ECO:0000259" key="8">
    <source>
        <dbReference type="PROSITE" id="PS50048"/>
    </source>
</evidence>
<dbReference type="PROSITE" id="PS00028">
    <property type="entry name" value="ZINC_FINGER_C2H2_1"/>
    <property type="match status" value="1"/>
</dbReference>
<evidence type="ECO:0000256" key="2">
    <source>
        <dbReference type="ARBA" id="ARBA00022833"/>
    </source>
</evidence>
<dbReference type="SUPFAM" id="SSF57701">
    <property type="entry name" value="Zn2/Cys6 DNA-binding domain"/>
    <property type="match status" value="1"/>
</dbReference>
<feature type="domain" description="C2H2-type" evidence="9">
    <location>
        <begin position="113"/>
        <end position="140"/>
    </location>
</feature>
<feature type="region of interest" description="Disordered" evidence="7">
    <location>
        <begin position="210"/>
        <end position="251"/>
    </location>
</feature>
<dbReference type="SMART" id="SM00066">
    <property type="entry name" value="GAL4"/>
    <property type="match status" value="1"/>
</dbReference>
<dbReference type="InterPro" id="IPR001138">
    <property type="entry name" value="Zn2Cys6_DnaBD"/>
</dbReference>
<dbReference type="SUPFAM" id="SSF57667">
    <property type="entry name" value="beta-beta-alpha zinc fingers"/>
    <property type="match status" value="1"/>
</dbReference>
<keyword evidence="1" id="KW-0479">Metal-binding</keyword>
<reference evidence="10 11" key="1">
    <citation type="journal article" date="2017" name="BMC Genomics">
        <title>Chromosome level assembly and secondary metabolite potential of the parasitic fungus Cordyceps militaris.</title>
        <authorList>
            <person name="Kramer G.J."/>
            <person name="Nodwell J.R."/>
        </authorList>
    </citation>
    <scope>NUCLEOTIDE SEQUENCE [LARGE SCALE GENOMIC DNA]</scope>
    <source>
        <strain evidence="10 11">ATCC 34164</strain>
    </source>
</reference>
<dbReference type="PANTHER" id="PTHR47660">
    <property type="entry name" value="TRANSCRIPTION FACTOR WITH C2H2 AND ZN(2)-CYS(6) DNA BINDING DOMAIN (EUROFUNG)-RELATED-RELATED"/>
    <property type="match status" value="1"/>
</dbReference>
<evidence type="ECO:0000256" key="1">
    <source>
        <dbReference type="ARBA" id="ARBA00022723"/>
    </source>
</evidence>
<keyword evidence="4" id="KW-0804">Transcription</keyword>
<dbReference type="PROSITE" id="PS50157">
    <property type="entry name" value="ZINC_FINGER_C2H2_2"/>
    <property type="match status" value="1"/>
</dbReference>
<keyword evidence="5" id="KW-0539">Nucleus</keyword>
<dbReference type="Gene3D" id="4.10.240.10">
    <property type="entry name" value="Zn(2)-C6 fungal-type DNA-binding domain"/>
    <property type="match status" value="1"/>
</dbReference>
<dbReference type="GO" id="GO:0003677">
    <property type="term" value="F:DNA binding"/>
    <property type="evidence" value="ECO:0007669"/>
    <property type="project" value="InterPro"/>
</dbReference>
<dbReference type="VEuPathDB" id="FungiDB:CCM_02724"/>
<dbReference type="CDD" id="cd12148">
    <property type="entry name" value="fungal_TF_MHR"/>
    <property type="match status" value="1"/>
</dbReference>
<name>A0A2H4SBW0_CORMI</name>
<keyword evidence="6" id="KW-0863">Zinc-finger</keyword>
<dbReference type="Pfam" id="PF00172">
    <property type="entry name" value="Zn_clus"/>
    <property type="match status" value="1"/>
</dbReference>
<dbReference type="InterPro" id="IPR013087">
    <property type="entry name" value="Znf_C2H2_type"/>
</dbReference>
<dbReference type="SMART" id="SM00355">
    <property type="entry name" value="ZnF_C2H2"/>
    <property type="match status" value="2"/>
</dbReference>
<evidence type="ECO:0000256" key="6">
    <source>
        <dbReference type="PROSITE-ProRule" id="PRU00042"/>
    </source>
</evidence>
<dbReference type="AlphaFoldDB" id="A0A2H4SBW0"/>
<dbReference type="GO" id="GO:0006351">
    <property type="term" value="P:DNA-templated transcription"/>
    <property type="evidence" value="ECO:0007669"/>
    <property type="project" value="InterPro"/>
</dbReference>
<gene>
    <name evidence="10" type="ORF">A9K55_006214</name>
</gene>
<feature type="compositionally biased region" description="Low complexity" evidence="7">
    <location>
        <begin position="219"/>
        <end position="236"/>
    </location>
</feature>
<proteinExistence type="predicted"/>
<keyword evidence="2" id="KW-0862">Zinc</keyword>
<feature type="compositionally biased region" description="Polar residues" evidence="7">
    <location>
        <begin position="237"/>
        <end position="249"/>
    </location>
</feature>
<evidence type="ECO:0000256" key="7">
    <source>
        <dbReference type="SAM" id="MobiDB-lite"/>
    </source>
</evidence>
<dbReference type="GO" id="GO:0000981">
    <property type="term" value="F:DNA-binding transcription factor activity, RNA polymerase II-specific"/>
    <property type="evidence" value="ECO:0007669"/>
    <property type="project" value="InterPro"/>
</dbReference>
<dbReference type="PROSITE" id="PS50048">
    <property type="entry name" value="ZN2_CY6_FUNGAL_2"/>
    <property type="match status" value="1"/>
</dbReference>
<dbReference type="InterPro" id="IPR007219">
    <property type="entry name" value="XnlR_reg_dom"/>
</dbReference>
<evidence type="ECO:0000256" key="5">
    <source>
        <dbReference type="ARBA" id="ARBA00023242"/>
    </source>
</evidence>
<dbReference type="CDD" id="cd00067">
    <property type="entry name" value="GAL4"/>
    <property type="match status" value="1"/>
</dbReference>
<accession>A0A2H4SBW0</accession>
<keyword evidence="3" id="KW-0805">Transcription regulation</keyword>
<dbReference type="VEuPathDB" id="FungiDB:A9K55_006214"/>
<dbReference type="EMBL" id="CP023323">
    <property type="protein sequence ID" value="ATY60608.1"/>
    <property type="molecule type" value="Genomic_DNA"/>
</dbReference>
<evidence type="ECO:0000256" key="4">
    <source>
        <dbReference type="ARBA" id="ARBA00023163"/>
    </source>
</evidence>
<dbReference type="Proteomes" id="UP000323067">
    <property type="component" value="Chromosome vi"/>
</dbReference>
<evidence type="ECO:0000256" key="3">
    <source>
        <dbReference type="ARBA" id="ARBA00023015"/>
    </source>
</evidence>